<dbReference type="OrthoDB" id="5421421at2759"/>
<proteinExistence type="predicted"/>
<evidence type="ECO:0008006" key="4">
    <source>
        <dbReference type="Google" id="ProtNLM"/>
    </source>
</evidence>
<evidence type="ECO:0000313" key="3">
    <source>
        <dbReference type="Proteomes" id="UP000009172"/>
    </source>
</evidence>
<feature type="region of interest" description="Disordered" evidence="1">
    <location>
        <begin position="376"/>
        <end position="416"/>
    </location>
</feature>
<dbReference type="Proteomes" id="UP000009172">
    <property type="component" value="Unassembled WGS sequence"/>
</dbReference>
<feature type="region of interest" description="Disordered" evidence="1">
    <location>
        <begin position="250"/>
        <end position="275"/>
    </location>
</feature>
<evidence type="ECO:0000256" key="1">
    <source>
        <dbReference type="SAM" id="MobiDB-lite"/>
    </source>
</evidence>
<feature type="compositionally biased region" description="Basic residues" evidence="1">
    <location>
        <begin position="260"/>
        <end position="271"/>
    </location>
</feature>
<organism evidence="2 3">
    <name type="scientific">Trichophyton tonsurans (strain CBS 112818)</name>
    <name type="common">Scalp ringworm fungus</name>
    <dbReference type="NCBI Taxonomy" id="647933"/>
    <lineage>
        <taxon>Eukaryota</taxon>
        <taxon>Fungi</taxon>
        <taxon>Dikarya</taxon>
        <taxon>Ascomycota</taxon>
        <taxon>Pezizomycotina</taxon>
        <taxon>Eurotiomycetes</taxon>
        <taxon>Eurotiomycetidae</taxon>
        <taxon>Onygenales</taxon>
        <taxon>Arthrodermataceae</taxon>
        <taxon>Trichophyton</taxon>
    </lineage>
</organism>
<feature type="compositionally biased region" description="Acidic residues" evidence="1">
    <location>
        <begin position="392"/>
        <end position="407"/>
    </location>
</feature>
<keyword evidence="3" id="KW-1185">Reference proteome</keyword>
<name>F2S9F3_TRIT1</name>
<protein>
    <recommendedName>
        <fullName evidence="4">Myb-like domain-containing protein</fullName>
    </recommendedName>
</protein>
<accession>F2S9F3</accession>
<dbReference type="HOGENOM" id="CLU_054819_0_0_1"/>
<reference evidence="3" key="1">
    <citation type="journal article" date="2012" name="MBio">
        <title>Comparative genome analysis of Trichophyton rubrum and related dermatophytes reveals candidate genes involved in infection.</title>
        <authorList>
            <person name="Martinez D.A."/>
            <person name="Oliver B.G."/>
            <person name="Graeser Y."/>
            <person name="Goldberg J.M."/>
            <person name="Li W."/>
            <person name="Martinez-Rossi N.M."/>
            <person name="Monod M."/>
            <person name="Shelest E."/>
            <person name="Barton R.C."/>
            <person name="Birch E."/>
            <person name="Brakhage A.A."/>
            <person name="Chen Z."/>
            <person name="Gurr S.J."/>
            <person name="Heiman D."/>
            <person name="Heitman J."/>
            <person name="Kosti I."/>
            <person name="Rossi A."/>
            <person name="Saif S."/>
            <person name="Samalova M."/>
            <person name="Saunders C.W."/>
            <person name="Shea T."/>
            <person name="Summerbell R.C."/>
            <person name="Xu J."/>
            <person name="Young S."/>
            <person name="Zeng Q."/>
            <person name="Birren B.W."/>
            <person name="Cuomo C.A."/>
            <person name="White T.C."/>
        </authorList>
    </citation>
    <scope>NUCLEOTIDE SEQUENCE [LARGE SCALE GENOMIC DNA]</scope>
    <source>
        <strain evidence="3">CBS 112818</strain>
    </source>
</reference>
<dbReference type="AlphaFoldDB" id="F2S9F3"/>
<sequence length="416" mass="48034">MWTFNFLFLVPALEKHSSEEGNIYIATQTPASDSDNTLSTSSSTAYHKVPHYMLFYPLTSHLHIFIGNLSLLYFNTSFSAEITVRLCLIRLPQCPLIVPLMSADHITSSWEESPFQGQMSNILENQEWVTPGTTYTPSSHPYVSNSHANQPMLTPISLSDSVLLDPRHSPCPQQHQDPRYPPMGAGGMQHGLGISGTSHESTDYERERGHMRASRAPSHTPAHTPVLMRPTPVSIAPNPVGLRQLEQERQICQEEQPQRNPKRRRRTRRRSTQLEEETDYAINLRNDGLPWKEVVSQVNYRYNSNYTASRLQMRITRRWQRAMKGWSEDDIRALQNAHSYWETEKFEIISQKIQDFGATKRWTPSQCEQKWELLQTHSRALETSPRDIEEHESGEEQEAEAEDDDDERYSKRSRTQ</sequence>
<dbReference type="EMBL" id="GG698533">
    <property type="protein sequence ID" value="EGE00203.1"/>
    <property type="molecule type" value="Genomic_DNA"/>
</dbReference>
<evidence type="ECO:0000313" key="2">
    <source>
        <dbReference type="EMBL" id="EGE00203.1"/>
    </source>
</evidence>
<gene>
    <name evidence="2" type="ORF">TESG_08637</name>
</gene>